<name>A0AA88SD95_CHASR</name>
<feature type="domain" description="Replication protein A OB" evidence="9">
    <location>
        <begin position="299"/>
        <end position="379"/>
    </location>
</feature>
<dbReference type="GO" id="GO:0016020">
    <property type="term" value="C:membrane"/>
    <property type="evidence" value="ECO:0007669"/>
    <property type="project" value="UniProtKB-SubCell"/>
</dbReference>
<feature type="transmembrane region" description="Helical" evidence="8">
    <location>
        <begin position="445"/>
        <end position="465"/>
    </location>
</feature>
<dbReference type="InterPro" id="IPR012340">
    <property type="entry name" value="NA-bd_OB-fold"/>
</dbReference>
<dbReference type="EMBL" id="JAUPFM010000015">
    <property type="protein sequence ID" value="KAK2827954.1"/>
    <property type="molecule type" value="Genomic_DNA"/>
</dbReference>
<comment type="caution">
    <text evidence="10">The sequence shown here is derived from an EMBL/GenBank/DDBJ whole genome shotgun (WGS) entry which is preliminary data.</text>
</comment>
<dbReference type="InterPro" id="IPR026770">
    <property type="entry name" value="RNase_K"/>
</dbReference>
<comment type="subcellular location">
    <subcellularLocation>
        <location evidence="1">Membrane</location>
        <topology evidence="1">Multi-pass membrane protein</topology>
    </subcellularLocation>
</comment>
<keyword evidence="4 8" id="KW-1133">Transmembrane helix</keyword>
<feature type="region of interest" description="Disordered" evidence="7">
    <location>
        <begin position="93"/>
        <end position="174"/>
    </location>
</feature>
<dbReference type="AlphaFoldDB" id="A0AA88SD95"/>
<evidence type="ECO:0000256" key="5">
    <source>
        <dbReference type="ARBA" id="ARBA00023125"/>
    </source>
</evidence>
<reference evidence="10" key="1">
    <citation type="submission" date="2023-07" db="EMBL/GenBank/DDBJ databases">
        <title>Chromosome-level Genome Assembly of Striped Snakehead (Channa striata).</title>
        <authorList>
            <person name="Liu H."/>
        </authorList>
    </citation>
    <scope>NUCLEOTIDE SEQUENCE</scope>
    <source>
        <strain evidence="10">Gz</strain>
        <tissue evidence="10">Muscle</tissue>
    </source>
</reference>
<evidence type="ECO:0000256" key="7">
    <source>
        <dbReference type="SAM" id="MobiDB-lite"/>
    </source>
</evidence>
<feature type="compositionally biased region" description="Basic and acidic residues" evidence="7">
    <location>
        <begin position="109"/>
        <end position="118"/>
    </location>
</feature>
<keyword evidence="3 8" id="KW-0812">Transmembrane</keyword>
<sequence length="478" mass="54076">MAGIVEQDWKSALTSIIEELDEPQYNKMRERLVKIPRSQRTEATKEKMPQLIIEHYGVLESISVISDTMEKIPRRDPTMQELLQPFVQQLQQLNSNHEKGNKGRKRKRGSDPEKEKRRQAAGKKRKRGSDSAKGGKRCTAGKKRNTGSDAVKGTKRRAAAGPKKSCPTDKRRNTHSWKKTILDLQSSSELLETDAVVGNVVQKFGLQTYQTQHNVKKTHFYLVIADETACIKMTVYGKNYYKEIMEGRYYLFRKMMKDGNGVTINTLSKVSETSAVDVPEKILIQAQNLVCPERRVCSIAEVKASDSKTEVSVEGTITEIDSVKTIKRSKGKNTKRQDFHLKDDTGFIRICMWAGNTEQCKEISIGDVVKVLNVKINHYFNIISLNSTGFTRILKVQSTGVQNVRIEIIGIIKANKSNAHLEVDLHDQLHTKNPPQNIYSLYNQVGINCFIAAAVYVVVGAISLCQVRLNKRQEYMVT</sequence>
<dbReference type="InterPro" id="IPR031657">
    <property type="entry name" value="REPA_OB_2"/>
</dbReference>
<keyword evidence="6 8" id="KW-0472">Membrane</keyword>
<keyword evidence="5" id="KW-0238">DNA-binding</keyword>
<proteinExistence type="inferred from homology"/>
<evidence type="ECO:0000256" key="2">
    <source>
        <dbReference type="ARBA" id="ARBA00008458"/>
    </source>
</evidence>
<dbReference type="PANTHER" id="PTHR31733">
    <property type="entry name" value="RIBONUCLEASE KAPPA"/>
    <property type="match status" value="1"/>
</dbReference>
<gene>
    <name evidence="10" type="ORF">Q5P01_018988</name>
</gene>
<evidence type="ECO:0000313" key="11">
    <source>
        <dbReference type="Proteomes" id="UP001187415"/>
    </source>
</evidence>
<dbReference type="Gene3D" id="2.40.50.140">
    <property type="entry name" value="Nucleic acid-binding proteins"/>
    <property type="match status" value="2"/>
</dbReference>
<dbReference type="GO" id="GO:0003677">
    <property type="term" value="F:DNA binding"/>
    <property type="evidence" value="ECO:0007669"/>
    <property type="project" value="UniProtKB-KW"/>
</dbReference>
<evidence type="ECO:0000256" key="6">
    <source>
        <dbReference type="ARBA" id="ARBA00023136"/>
    </source>
</evidence>
<evidence type="ECO:0000256" key="4">
    <source>
        <dbReference type="ARBA" id="ARBA00022989"/>
    </source>
</evidence>
<evidence type="ECO:0000313" key="10">
    <source>
        <dbReference type="EMBL" id="KAK2827954.1"/>
    </source>
</evidence>
<dbReference type="Proteomes" id="UP001187415">
    <property type="component" value="Unassembled WGS sequence"/>
</dbReference>
<dbReference type="SUPFAM" id="SSF50249">
    <property type="entry name" value="Nucleic acid-binding proteins"/>
    <property type="match status" value="2"/>
</dbReference>
<feature type="compositionally biased region" description="Basic residues" evidence="7">
    <location>
        <begin position="134"/>
        <end position="145"/>
    </location>
</feature>
<organism evidence="10 11">
    <name type="scientific">Channa striata</name>
    <name type="common">Snakehead murrel</name>
    <name type="synonym">Ophicephalus striatus</name>
    <dbReference type="NCBI Taxonomy" id="64152"/>
    <lineage>
        <taxon>Eukaryota</taxon>
        <taxon>Metazoa</taxon>
        <taxon>Chordata</taxon>
        <taxon>Craniata</taxon>
        <taxon>Vertebrata</taxon>
        <taxon>Euteleostomi</taxon>
        <taxon>Actinopterygii</taxon>
        <taxon>Neopterygii</taxon>
        <taxon>Teleostei</taxon>
        <taxon>Neoteleostei</taxon>
        <taxon>Acanthomorphata</taxon>
        <taxon>Anabantaria</taxon>
        <taxon>Anabantiformes</taxon>
        <taxon>Channoidei</taxon>
        <taxon>Channidae</taxon>
        <taxon>Channa</taxon>
    </lineage>
</organism>
<evidence type="ECO:0000256" key="8">
    <source>
        <dbReference type="SAM" id="Phobius"/>
    </source>
</evidence>
<evidence type="ECO:0000256" key="3">
    <source>
        <dbReference type="ARBA" id="ARBA00022692"/>
    </source>
</evidence>
<comment type="similarity">
    <text evidence="2">Belongs to the RNase K family.</text>
</comment>
<dbReference type="Pfam" id="PF16900">
    <property type="entry name" value="REPA_OB_2"/>
    <property type="match status" value="1"/>
</dbReference>
<dbReference type="GO" id="GO:0004521">
    <property type="term" value="F:RNA endonuclease activity"/>
    <property type="evidence" value="ECO:0007669"/>
    <property type="project" value="InterPro"/>
</dbReference>
<accession>A0AA88SD95</accession>
<protein>
    <recommendedName>
        <fullName evidence="9">Replication protein A OB domain-containing protein</fullName>
    </recommendedName>
</protein>
<evidence type="ECO:0000259" key="9">
    <source>
        <dbReference type="Pfam" id="PF16900"/>
    </source>
</evidence>
<keyword evidence="11" id="KW-1185">Reference proteome</keyword>
<evidence type="ECO:0000256" key="1">
    <source>
        <dbReference type="ARBA" id="ARBA00004141"/>
    </source>
</evidence>